<organism evidence="2">
    <name type="scientific">freshwater metagenome</name>
    <dbReference type="NCBI Taxonomy" id="449393"/>
    <lineage>
        <taxon>unclassified sequences</taxon>
        <taxon>metagenomes</taxon>
        <taxon>ecological metagenomes</taxon>
    </lineage>
</organism>
<dbReference type="EMBL" id="CAESAL010000057">
    <property type="protein sequence ID" value="CAB4344715.1"/>
    <property type="molecule type" value="Genomic_DNA"/>
</dbReference>
<dbReference type="PANTHER" id="PTHR22642:SF2">
    <property type="entry name" value="PROTEIN LONG AFTER FAR-RED 3"/>
    <property type="match status" value="1"/>
</dbReference>
<dbReference type="Gene3D" id="2.30.40.10">
    <property type="entry name" value="Urease, subunit C, domain 1"/>
    <property type="match status" value="1"/>
</dbReference>
<proteinExistence type="predicted"/>
<protein>
    <submittedName>
        <fullName evidence="2">Unannotated protein</fullName>
    </submittedName>
</protein>
<dbReference type="AlphaFoldDB" id="A0A6J5ZRG6"/>
<dbReference type="Pfam" id="PF07969">
    <property type="entry name" value="Amidohydro_3"/>
    <property type="match status" value="1"/>
</dbReference>
<evidence type="ECO:0000259" key="1">
    <source>
        <dbReference type="Pfam" id="PF07969"/>
    </source>
</evidence>
<dbReference type="InterPro" id="IPR032466">
    <property type="entry name" value="Metal_Hydrolase"/>
</dbReference>
<dbReference type="Gene3D" id="3.10.310.70">
    <property type="match status" value="1"/>
</dbReference>
<gene>
    <name evidence="2" type="ORF">UFOPK3331_01405</name>
</gene>
<dbReference type="InterPro" id="IPR011059">
    <property type="entry name" value="Metal-dep_hydrolase_composite"/>
</dbReference>
<reference evidence="2" key="1">
    <citation type="submission" date="2020-05" db="EMBL/GenBank/DDBJ databases">
        <authorList>
            <person name="Chiriac C."/>
            <person name="Salcher M."/>
            <person name="Ghai R."/>
            <person name="Kavagutti S V."/>
        </authorList>
    </citation>
    <scope>NUCLEOTIDE SEQUENCE</scope>
</reference>
<dbReference type="Gene3D" id="3.20.20.140">
    <property type="entry name" value="Metal-dependent hydrolases"/>
    <property type="match status" value="2"/>
</dbReference>
<feature type="domain" description="Amidohydrolase 3" evidence="1">
    <location>
        <begin position="38"/>
        <end position="459"/>
    </location>
</feature>
<evidence type="ECO:0000313" key="2">
    <source>
        <dbReference type="EMBL" id="CAB4344715.1"/>
    </source>
</evidence>
<name>A0A6J5ZRG6_9ZZZZ</name>
<dbReference type="SUPFAM" id="SSF51556">
    <property type="entry name" value="Metallo-dependent hydrolases"/>
    <property type="match status" value="1"/>
</dbReference>
<dbReference type="InterPro" id="IPR013108">
    <property type="entry name" value="Amidohydro_3"/>
</dbReference>
<accession>A0A6J5ZRG6</accession>
<dbReference type="SUPFAM" id="SSF51338">
    <property type="entry name" value="Composite domain of metallo-dependent hydrolases"/>
    <property type="match status" value="1"/>
</dbReference>
<dbReference type="PANTHER" id="PTHR22642">
    <property type="entry name" value="IMIDAZOLONEPROPIONASE"/>
    <property type="match status" value="1"/>
</dbReference>
<sequence length="460" mass="48158">MMKTVITNAEVEGRFVSVAVEDGAIVEIAEDVVTLGADVVDAAGGALIAGLHDHHVHLLAMAARREGIDLDPLGTPLAFDDALRAASANSEAGWLRASGYDEHRHGILDCRRLDELVGKKPLRVQHRSGLAWVLSTTGIDLLLSGELPEGVEVDSDGNPTGWLLRLDDWIADRIAPTAPSLRGVGAELASFGITGVTDATPNLGQGRLELLRSAANDRSLPQRLVLLGVDDPAAVADFARVGPVKIVIDEVTGLDPDALAHVISAHHFKGRAVAIHAVSRAETVTAVTALALAGPHPGDRIEHGSVLPDDLDAILASGAVTVVIQPGLVGERGDHYLSSVDRVDLPFLHRAASLQSTGIAVAIGSDAPVTSADPWVTIATATTRRTRSGNIIGESERVDARTALGWYLSDPLDPGGSPRRVMCGSAADLCLLDAPLDEVLAAPDAAHVRMTWVGGRLVHS</sequence>
<dbReference type="GO" id="GO:0016810">
    <property type="term" value="F:hydrolase activity, acting on carbon-nitrogen (but not peptide) bonds"/>
    <property type="evidence" value="ECO:0007669"/>
    <property type="project" value="InterPro"/>
</dbReference>